<proteinExistence type="predicted"/>
<dbReference type="InterPro" id="IPR052511">
    <property type="entry name" value="ATP-dep_Helicase"/>
</dbReference>
<dbReference type="InterPro" id="IPR011545">
    <property type="entry name" value="DEAD/DEAH_box_helicase_dom"/>
</dbReference>
<protein>
    <recommendedName>
        <fullName evidence="1">DEAD/DEAH-box helicase domain-containing protein</fullName>
    </recommendedName>
</protein>
<reference evidence="2 3" key="2">
    <citation type="journal article" date="2015" name="Stand. Genomic Sci.">
        <title>The complete genome sequence of the rumen methanogen Methanosarcina barkeri CM1.</title>
        <authorList>
            <person name="Lambie S.C."/>
            <person name="Kelly W.J."/>
            <person name="Leahy S.C."/>
            <person name="Li D."/>
            <person name="Reilly K."/>
            <person name="McAllister T.A."/>
            <person name="Valle E.R."/>
            <person name="Attwood G.T."/>
            <person name="Altermann E."/>
        </authorList>
    </citation>
    <scope>NUCLEOTIDE SEQUENCE [LARGE SCALE GENOMIC DNA]</scope>
    <source>
        <strain evidence="2 3">CM1</strain>
    </source>
</reference>
<feature type="domain" description="DEAD/DEAH-box helicase" evidence="1">
    <location>
        <begin position="27"/>
        <end position="72"/>
    </location>
</feature>
<sequence length="79" mass="8775">MTFHNIFNIFHPKIQEAIKTLGFTKPTEPQERSFPQIMDGKHTLLIAPTGSGKTESAVLPVFDSILKKKPEARKGISAL</sequence>
<dbReference type="PANTHER" id="PTHR47962">
    <property type="entry name" value="ATP-DEPENDENT HELICASE LHR-RELATED-RELATED"/>
    <property type="match status" value="1"/>
</dbReference>
<dbReference type="Pfam" id="PF00270">
    <property type="entry name" value="DEAD"/>
    <property type="match status" value="1"/>
</dbReference>
<accession>A0A0G3CDS6</accession>
<organism evidence="2 3">
    <name type="scientific">Methanosarcina barkeri CM1</name>
    <dbReference type="NCBI Taxonomy" id="796385"/>
    <lineage>
        <taxon>Archaea</taxon>
        <taxon>Methanobacteriati</taxon>
        <taxon>Methanobacteriota</taxon>
        <taxon>Stenosarchaea group</taxon>
        <taxon>Methanomicrobia</taxon>
        <taxon>Methanosarcinales</taxon>
        <taxon>Methanosarcinaceae</taxon>
        <taxon>Methanosarcina</taxon>
    </lineage>
</organism>
<reference evidence="3" key="1">
    <citation type="submission" date="2014-06" db="EMBL/GenBank/DDBJ databases">
        <title>The complete genome sequence of Methanosarcina barkeri CM1.</title>
        <authorList>
            <consortium name="Pastoral Greenhouse Gas Research Consortium"/>
            <person name="Lambie S.C."/>
            <person name="Leahy S.C."/>
            <person name="Kelly W.J."/>
            <person name="Li D."/>
            <person name="Reilly K."/>
            <person name="Attwood G.T."/>
            <person name="Altermann E."/>
        </authorList>
    </citation>
    <scope>NUCLEOTIDE SEQUENCE [LARGE SCALE GENOMIC DNA]</scope>
    <source>
        <strain evidence="3">CM1</strain>
    </source>
</reference>
<dbReference type="GO" id="GO:0016887">
    <property type="term" value="F:ATP hydrolysis activity"/>
    <property type="evidence" value="ECO:0007669"/>
    <property type="project" value="TreeGrafter"/>
</dbReference>
<dbReference type="GO" id="GO:0003677">
    <property type="term" value="F:DNA binding"/>
    <property type="evidence" value="ECO:0007669"/>
    <property type="project" value="TreeGrafter"/>
</dbReference>
<dbReference type="GO" id="GO:0005524">
    <property type="term" value="F:ATP binding"/>
    <property type="evidence" value="ECO:0007669"/>
    <property type="project" value="InterPro"/>
</dbReference>
<name>A0A0G3CDS6_METBA</name>
<dbReference type="InterPro" id="IPR027417">
    <property type="entry name" value="P-loop_NTPase"/>
</dbReference>
<evidence type="ECO:0000313" key="2">
    <source>
        <dbReference type="EMBL" id="AKJ40139.1"/>
    </source>
</evidence>
<dbReference type="PANTHER" id="PTHR47962:SF5">
    <property type="entry name" value="ATP-DEPENDENT HELICASE LHR-RELATED"/>
    <property type="match status" value="1"/>
</dbReference>
<evidence type="ECO:0000313" key="3">
    <source>
        <dbReference type="Proteomes" id="UP000035331"/>
    </source>
</evidence>
<dbReference type="SUPFAM" id="SSF52540">
    <property type="entry name" value="P-loop containing nucleoside triphosphate hydrolases"/>
    <property type="match status" value="1"/>
</dbReference>
<evidence type="ECO:0000259" key="1">
    <source>
        <dbReference type="Pfam" id="PF00270"/>
    </source>
</evidence>
<dbReference type="AlphaFoldDB" id="A0A0G3CDS6"/>
<dbReference type="PATRIC" id="fig|796385.3.peg.3852"/>
<gene>
    <name evidence="2" type="ORF">MCM1_3152</name>
</gene>
<dbReference type="Gene3D" id="3.40.50.300">
    <property type="entry name" value="P-loop containing nucleotide triphosphate hydrolases"/>
    <property type="match status" value="1"/>
</dbReference>
<dbReference type="Proteomes" id="UP000035331">
    <property type="component" value="Chromosome"/>
</dbReference>
<dbReference type="EMBL" id="CP008746">
    <property type="protein sequence ID" value="AKJ40139.1"/>
    <property type="molecule type" value="Genomic_DNA"/>
</dbReference>